<dbReference type="Proteomes" id="UP000494256">
    <property type="component" value="Unassembled WGS sequence"/>
</dbReference>
<dbReference type="EMBL" id="CADEBD010000293">
    <property type="protein sequence ID" value="CAB3233568.1"/>
    <property type="molecule type" value="Genomic_DNA"/>
</dbReference>
<evidence type="ECO:0000256" key="1">
    <source>
        <dbReference type="SAM" id="MobiDB-lite"/>
    </source>
</evidence>
<proteinExistence type="predicted"/>
<comment type="caution">
    <text evidence="2">The sequence shown here is derived from an EMBL/GenBank/DDBJ whole genome shotgun (WGS) entry which is preliminary data.</text>
</comment>
<organism evidence="2 3">
    <name type="scientific">Arctia plantaginis</name>
    <name type="common">Wood tiger moth</name>
    <name type="synonym">Phalaena plantaginis</name>
    <dbReference type="NCBI Taxonomy" id="874455"/>
    <lineage>
        <taxon>Eukaryota</taxon>
        <taxon>Metazoa</taxon>
        <taxon>Ecdysozoa</taxon>
        <taxon>Arthropoda</taxon>
        <taxon>Hexapoda</taxon>
        <taxon>Insecta</taxon>
        <taxon>Pterygota</taxon>
        <taxon>Neoptera</taxon>
        <taxon>Endopterygota</taxon>
        <taxon>Lepidoptera</taxon>
        <taxon>Glossata</taxon>
        <taxon>Ditrysia</taxon>
        <taxon>Noctuoidea</taxon>
        <taxon>Erebidae</taxon>
        <taxon>Arctiinae</taxon>
        <taxon>Arctia</taxon>
    </lineage>
</organism>
<evidence type="ECO:0000313" key="2">
    <source>
        <dbReference type="EMBL" id="CAB3233568.1"/>
    </source>
</evidence>
<feature type="region of interest" description="Disordered" evidence="1">
    <location>
        <begin position="69"/>
        <end position="90"/>
    </location>
</feature>
<dbReference type="AlphaFoldDB" id="A0A8S0ZPF0"/>
<sequence length="90" mass="9867">MNEMYENLLSASIRAILSDKSVCFRDRHTAVTFFQPSECLGTGPRSGSTALNLHTICCLTWTRARQPAVRTDGPSKRLGKSPIKLVGSTL</sequence>
<gene>
    <name evidence="2" type="ORF">APLA_LOCUS6139</name>
</gene>
<protein>
    <submittedName>
        <fullName evidence="2">Uncharacterized protein</fullName>
    </submittedName>
</protein>
<name>A0A8S0ZPF0_ARCPL</name>
<evidence type="ECO:0000313" key="3">
    <source>
        <dbReference type="Proteomes" id="UP000494256"/>
    </source>
</evidence>
<dbReference type="OrthoDB" id="6380398at2759"/>
<reference evidence="2 3" key="1">
    <citation type="submission" date="2020-04" db="EMBL/GenBank/DDBJ databases">
        <authorList>
            <person name="Wallbank WR R."/>
            <person name="Pardo Diaz C."/>
            <person name="Kozak K."/>
            <person name="Martin S."/>
            <person name="Jiggins C."/>
            <person name="Moest M."/>
            <person name="Warren A I."/>
            <person name="Byers J.R.P. K."/>
            <person name="Montejo-Kovacevich G."/>
            <person name="Yen C E."/>
        </authorList>
    </citation>
    <scope>NUCLEOTIDE SEQUENCE [LARGE SCALE GENOMIC DNA]</scope>
</reference>
<accession>A0A8S0ZPF0</accession>